<dbReference type="GO" id="GO:0006310">
    <property type="term" value="P:DNA recombination"/>
    <property type="evidence" value="ECO:0007669"/>
    <property type="project" value="UniProtKB-KW"/>
</dbReference>
<keyword evidence="2 7" id="KW-0436">Ligase</keyword>
<dbReference type="PANTHER" id="PTHR45674">
    <property type="entry name" value="DNA LIGASE 1/3 FAMILY MEMBER"/>
    <property type="match status" value="1"/>
</dbReference>
<dbReference type="InterPro" id="IPR050191">
    <property type="entry name" value="ATP-dep_DNA_ligase"/>
</dbReference>
<keyword evidence="5" id="KW-0234">DNA repair</keyword>
<dbReference type="EMBL" id="JOJR01000110">
    <property type="protein sequence ID" value="RCN45122.1"/>
    <property type="molecule type" value="Genomic_DNA"/>
</dbReference>
<dbReference type="Gene3D" id="1.10.3260.10">
    <property type="entry name" value="DNA ligase, ATP-dependent, N-terminal domain"/>
    <property type="match status" value="1"/>
</dbReference>
<accession>A0A368GL63</accession>
<dbReference type="STRING" id="29170.A0A368GL63"/>
<evidence type="ECO:0000256" key="2">
    <source>
        <dbReference type="ARBA" id="ARBA00022598"/>
    </source>
</evidence>
<gene>
    <name evidence="7" type="ORF">ANCCAN_08876</name>
</gene>
<evidence type="ECO:0000259" key="6">
    <source>
        <dbReference type="Pfam" id="PF04675"/>
    </source>
</evidence>
<dbReference type="InterPro" id="IPR012308">
    <property type="entry name" value="DNA_ligase_ATP-dep_N"/>
</dbReference>
<dbReference type="Proteomes" id="UP000252519">
    <property type="component" value="Unassembled WGS sequence"/>
</dbReference>
<dbReference type="Pfam" id="PF04675">
    <property type="entry name" value="DNA_ligase_A_N"/>
    <property type="match status" value="1"/>
</dbReference>
<dbReference type="OrthoDB" id="206088at2759"/>
<dbReference type="GO" id="GO:0005634">
    <property type="term" value="C:nucleus"/>
    <property type="evidence" value="ECO:0007669"/>
    <property type="project" value="TreeGrafter"/>
</dbReference>
<dbReference type="GO" id="GO:0003910">
    <property type="term" value="F:DNA ligase (ATP) activity"/>
    <property type="evidence" value="ECO:0007669"/>
    <property type="project" value="InterPro"/>
</dbReference>
<dbReference type="SUPFAM" id="SSF117018">
    <property type="entry name" value="ATP-dependent DNA ligase DNA-binding domain"/>
    <property type="match status" value="1"/>
</dbReference>
<comment type="similarity">
    <text evidence="1">Belongs to the ATP-dependent DNA ligase family.</text>
</comment>
<dbReference type="AlphaFoldDB" id="A0A368GL63"/>
<dbReference type="GO" id="GO:0003677">
    <property type="term" value="F:DNA binding"/>
    <property type="evidence" value="ECO:0007669"/>
    <property type="project" value="InterPro"/>
</dbReference>
<dbReference type="GO" id="GO:1903461">
    <property type="term" value="P:Okazaki fragment processing involved in mitotic DNA replication"/>
    <property type="evidence" value="ECO:0007669"/>
    <property type="project" value="TreeGrafter"/>
</dbReference>
<protein>
    <submittedName>
        <fullName evidence="7">DNA ligase</fullName>
    </submittedName>
</protein>
<evidence type="ECO:0000256" key="4">
    <source>
        <dbReference type="ARBA" id="ARBA00023172"/>
    </source>
</evidence>
<keyword evidence="8" id="KW-1185">Reference proteome</keyword>
<evidence type="ECO:0000256" key="5">
    <source>
        <dbReference type="ARBA" id="ARBA00023204"/>
    </source>
</evidence>
<sequence length="211" mass="23179">MRFGLTCSELPNSIDSALMIIFSVFSLVGFAGNSVDYPCFPRRKIFRRSNGLLAQGSSFIPSSLKVPYLELANVLSKIEEETKRLKIIETLAGFYSKVIDYSSDDLLACVYLCVNQLGPAYEGLELGIAEHTIIKAVAQATGRTVDKIKEDLQKKGDLGKFGIPASPYISAGDDFMMKFLVYCTIHLVVYDLVRPPPHPNSSALRRATSSG</sequence>
<keyword evidence="4" id="KW-0233">DNA recombination</keyword>
<comment type="caution">
    <text evidence="7">The sequence shown here is derived from an EMBL/GenBank/DDBJ whole genome shotgun (WGS) entry which is preliminary data.</text>
</comment>
<evidence type="ECO:0000256" key="1">
    <source>
        <dbReference type="ARBA" id="ARBA00007572"/>
    </source>
</evidence>
<organism evidence="7 8">
    <name type="scientific">Ancylostoma caninum</name>
    <name type="common">Dog hookworm</name>
    <dbReference type="NCBI Taxonomy" id="29170"/>
    <lineage>
        <taxon>Eukaryota</taxon>
        <taxon>Metazoa</taxon>
        <taxon>Ecdysozoa</taxon>
        <taxon>Nematoda</taxon>
        <taxon>Chromadorea</taxon>
        <taxon>Rhabditida</taxon>
        <taxon>Rhabditina</taxon>
        <taxon>Rhabditomorpha</taxon>
        <taxon>Strongyloidea</taxon>
        <taxon>Ancylostomatidae</taxon>
        <taxon>Ancylostomatinae</taxon>
        <taxon>Ancylostoma</taxon>
    </lineage>
</organism>
<proteinExistence type="inferred from homology"/>
<dbReference type="PANTHER" id="PTHR45674:SF4">
    <property type="entry name" value="DNA LIGASE 1"/>
    <property type="match status" value="1"/>
</dbReference>
<evidence type="ECO:0000256" key="3">
    <source>
        <dbReference type="ARBA" id="ARBA00022763"/>
    </source>
</evidence>
<keyword evidence="3" id="KW-0227">DNA damage</keyword>
<dbReference type="GO" id="GO:0005739">
    <property type="term" value="C:mitochondrion"/>
    <property type="evidence" value="ECO:0007669"/>
    <property type="project" value="TreeGrafter"/>
</dbReference>
<evidence type="ECO:0000313" key="8">
    <source>
        <dbReference type="Proteomes" id="UP000252519"/>
    </source>
</evidence>
<name>A0A368GL63_ANCCA</name>
<evidence type="ECO:0000313" key="7">
    <source>
        <dbReference type="EMBL" id="RCN45122.1"/>
    </source>
</evidence>
<reference evidence="7 8" key="1">
    <citation type="submission" date="2014-10" db="EMBL/GenBank/DDBJ databases">
        <title>Draft genome of the hookworm Ancylostoma caninum.</title>
        <authorList>
            <person name="Mitreva M."/>
        </authorList>
    </citation>
    <scope>NUCLEOTIDE SEQUENCE [LARGE SCALE GENOMIC DNA]</scope>
    <source>
        <strain evidence="7 8">Baltimore</strain>
    </source>
</reference>
<feature type="domain" description="DNA ligase ATP-dependent N-terminal" evidence="6">
    <location>
        <begin position="67"/>
        <end position="160"/>
    </location>
</feature>
<dbReference type="GO" id="GO:0006281">
    <property type="term" value="P:DNA repair"/>
    <property type="evidence" value="ECO:0007669"/>
    <property type="project" value="UniProtKB-KW"/>
</dbReference>
<dbReference type="InterPro" id="IPR036599">
    <property type="entry name" value="DNA_ligase_N_sf"/>
</dbReference>